<comment type="caution">
    <text evidence="2">The sequence shown here is derived from an EMBL/GenBank/DDBJ whole genome shotgun (WGS) entry which is preliminary data.</text>
</comment>
<evidence type="ECO:0000313" key="2">
    <source>
        <dbReference type="EMBL" id="KAJ8402944.1"/>
    </source>
</evidence>
<keyword evidence="3" id="KW-1185">Reference proteome</keyword>
<evidence type="ECO:0000313" key="3">
    <source>
        <dbReference type="Proteomes" id="UP001221898"/>
    </source>
</evidence>
<sequence length="67" mass="7646">MAGSSNDRGRDRETEEDDSLYSMREDEVEAEQPEVQSGESQQEPKEELETWVFTITNPAFRSSCTSL</sequence>
<organism evidence="2 3">
    <name type="scientific">Aldrovandia affinis</name>
    <dbReference type="NCBI Taxonomy" id="143900"/>
    <lineage>
        <taxon>Eukaryota</taxon>
        <taxon>Metazoa</taxon>
        <taxon>Chordata</taxon>
        <taxon>Craniata</taxon>
        <taxon>Vertebrata</taxon>
        <taxon>Euteleostomi</taxon>
        <taxon>Actinopterygii</taxon>
        <taxon>Neopterygii</taxon>
        <taxon>Teleostei</taxon>
        <taxon>Notacanthiformes</taxon>
        <taxon>Halosauridae</taxon>
        <taxon>Aldrovandia</taxon>
    </lineage>
</organism>
<dbReference type="EMBL" id="JAINUG010000061">
    <property type="protein sequence ID" value="KAJ8402944.1"/>
    <property type="molecule type" value="Genomic_DNA"/>
</dbReference>
<dbReference type="Proteomes" id="UP001221898">
    <property type="component" value="Unassembled WGS sequence"/>
</dbReference>
<proteinExistence type="predicted"/>
<feature type="region of interest" description="Disordered" evidence="1">
    <location>
        <begin position="1"/>
        <end position="47"/>
    </location>
</feature>
<evidence type="ECO:0000256" key="1">
    <source>
        <dbReference type="SAM" id="MobiDB-lite"/>
    </source>
</evidence>
<dbReference type="AlphaFoldDB" id="A0AAD7WNW8"/>
<reference evidence="2" key="1">
    <citation type="journal article" date="2023" name="Science">
        <title>Genome structures resolve the early diversification of teleost fishes.</title>
        <authorList>
            <person name="Parey E."/>
            <person name="Louis A."/>
            <person name="Montfort J."/>
            <person name="Bouchez O."/>
            <person name="Roques C."/>
            <person name="Iampietro C."/>
            <person name="Lluch J."/>
            <person name="Castinel A."/>
            <person name="Donnadieu C."/>
            <person name="Desvignes T."/>
            <person name="Floi Bucao C."/>
            <person name="Jouanno E."/>
            <person name="Wen M."/>
            <person name="Mejri S."/>
            <person name="Dirks R."/>
            <person name="Jansen H."/>
            <person name="Henkel C."/>
            <person name="Chen W.J."/>
            <person name="Zahm M."/>
            <person name="Cabau C."/>
            <person name="Klopp C."/>
            <person name="Thompson A.W."/>
            <person name="Robinson-Rechavi M."/>
            <person name="Braasch I."/>
            <person name="Lecointre G."/>
            <person name="Bobe J."/>
            <person name="Postlethwait J.H."/>
            <person name="Berthelot C."/>
            <person name="Roest Crollius H."/>
            <person name="Guiguen Y."/>
        </authorList>
    </citation>
    <scope>NUCLEOTIDE SEQUENCE</scope>
    <source>
        <strain evidence="2">NC1722</strain>
    </source>
</reference>
<protein>
    <submittedName>
        <fullName evidence="2">Uncharacterized protein</fullName>
    </submittedName>
</protein>
<name>A0AAD7WNW8_9TELE</name>
<accession>A0AAD7WNW8</accession>
<gene>
    <name evidence="2" type="ORF">AAFF_G00362580</name>
</gene>